<evidence type="ECO:0000259" key="3">
    <source>
        <dbReference type="Pfam" id="PF13205"/>
    </source>
</evidence>
<sequence>MPRYILIGLVLIIIVFGVVLFFRRGTGQIQTPPEITQPGEVNITSTIPSDNQQQVGIFSDISVSFSTPLNQRDQGFVKLSSNPEFSGVSRWSNDGRIFTLTPSFPLKANQKYQISISHLGKTHEFSFSTSSQQIISTEDQIKEQAAADRNYAEGIKEIDATYPWLNKLPIQATNYFVSFDTNTKKFTAKLYPQTNSSTSIEAQNEQFKKEVLDKLGALEIPYTQYTIDYISTPE</sequence>
<organism evidence="4 5">
    <name type="scientific">Candidatus Daviesbacteria bacterium RIFCSPHIGHO2_12_FULL_37_16</name>
    <dbReference type="NCBI Taxonomy" id="1797778"/>
    <lineage>
        <taxon>Bacteria</taxon>
        <taxon>Candidatus Daviesiibacteriota</taxon>
    </lineage>
</organism>
<evidence type="ECO:0000313" key="4">
    <source>
        <dbReference type="EMBL" id="OGE34992.1"/>
    </source>
</evidence>
<dbReference type="Proteomes" id="UP000179051">
    <property type="component" value="Unassembled WGS sequence"/>
</dbReference>
<dbReference type="Pfam" id="PF13205">
    <property type="entry name" value="Big_5"/>
    <property type="match status" value="1"/>
</dbReference>
<protein>
    <recommendedName>
        <fullName evidence="3">SbsA Ig-like domain-containing protein</fullName>
    </recommendedName>
</protein>
<proteinExistence type="predicted"/>
<accession>A0A1F5K244</accession>
<evidence type="ECO:0000256" key="2">
    <source>
        <dbReference type="SAM" id="Phobius"/>
    </source>
</evidence>
<evidence type="ECO:0000313" key="5">
    <source>
        <dbReference type="Proteomes" id="UP000179051"/>
    </source>
</evidence>
<comment type="caution">
    <text evidence="4">The sequence shown here is derived from an EMBL/GenBank/DDBJ whole genome shotgun (WGS) entry which is preliminary data.</text>
</comment>
<keyword evidence="2" id="KW-0812">Transmembrane</keyword>
<feature type="transmembrane region" description="Helical" evidence="2">
    <location>
        <begin position="6"/>
        <end position="22"/>
    </location>
</feature>
<gene>
    <name evidence="4" type="ORF">A3E66_04195</name>
</gene>
<dbReference type="EMBL" id="MFDF01000020">
    <property type="protein sequence ID" value="OGE34992.1"/>
    <property type="molecule type" value="Genomic_DNA"/>
</dbReference>
<keyword evidence="1" id="KW-0732">Signal</keyword>
<evidence type="ECO:0000256" key="1">
    <source>
        <dbReference type="ARBA" id="ARBA00022729"/>
    </source>
</evidence>
<dbReference type="InterPro" id="IPR032812">
    <property type="entry name" value="SbsA_Ig"/>
</dbReference>
<dbReference type="Gene3D" id="2.60.40.3710">
    <property type="match status" value="1"/>
</dbReference>
<keyword evidence="2" id="KW-0472">Membrane</keyword>
<dbReference type="AlphaFoldDB" id="A0A1F5K244"/>
<name>A0A1F5K244_9BACT</name>
<keyword evidence="2" id="KW-1133">Transmembrane helix</keyword>
<feature type="domain" description="SbsA Ig-like" evidence="3">
    <location>
        <begin position="41"/>
        <end position="117"/>
    </location>
</feature>
<reference evidence="4 5" key="1">
    <citation type="journal article" date="2016" name="Nat. Commun.">
        <title>Thousands of microbial genomes shed light on interconnected biogeochemical processes in an aquifer system.</title>
        <authorList>
            <person name="Anantharaman K."/>
            <person name="Brown C.T."/>
            <person name="Hug L.A."/>
            <person name="Sharon I."/>
            <person name="Castelle C.J."/>
            <person name="Probst A.J."/>
            <person name="Thomas B.C."/>
            <person name="Singh A."/>
            <person name="Wilkins M.J."/>
            <person name="Karaoz U."/>
            <person name="Brodie E.L."/>
            <person name="Williams K.H."/>
            <person name="Hubbard S.S."/>
            <person name="Banfield J.F."/>
        </authorList>
    </citation>
    <scope>NUCLEOTIDE SEQUENCE [LARGE SCALE GENOMIC DNA]</scope>
</reference>